<name>A0A4Y9Y7V8_9AGAM</name>
<dbReference type="AlphaFoldDB" id="A0A4Y9Y7V8"/>
<dbReference type="EMBL" id="SEOQ01000700">
    <property type="protein sequence ID" value="TFY58150.1"/>
    <property type="molecule type" value="Genomic_DNA"/>
</dbReference>
<sequence length="137" mass="14070">MKGDAQSAAAPLEEPEPEGEGAVDGDDGTGGDEVMGLKLGPGRKLTLLLPDPDTLLGRPLSELVMIELTVEGADEVAEPVNETLEVADVTETGPDPEWETDELALVGMGDDTLDDGGKELIVLSIESGRCDSGGGVV</sequence>
<dbReference type="Proteomes" id="UP000298327">
    <property type="component" value="Unassembled WGS sequence"/>
</dbReference>
<feature type="compositionally biased region" description="Acidic residues" evidence="1">
    <location>
        <begin position="13"/>
        <end position="30"/>
    </location>
</feature>
<evidence type="ECO:0000256" key="1">
    <source>
        <dbReference type="SAM" id="MobiDB-lite"/>
    </source>
</evidence>
<proteinExistence type="predicted"/>
<feature type="region of interest" description="Disordered" evidence="1">
    <location>
        <begin position="1"/>
        <end position="43"/>
    </location>
</feature>
<evidence type="ECO:0000313" key="2">
    <source>
        <dbReference type="EMBL" id="TFY58150.1"/>
    </source>
</evidence>
<reference evidence="2 3" key="1">
    <citation type="submission" date="2019-02" db="EMBL/GenBank/DDBJ databases">
        <title>Genome sequencing of the rare red list fungi Dentipellis fragilis.</title>
        <authorList>
            <person name="Buettner E."/>
            <person name="Kellner H."/>
        </authorList>
    </citation>
    <scope>NUCLEOTIDE SEQUENCE [LARGE SCALE GENOMIC DNA]</scope>
    <source>
        <strain evidence="2 3">DSM 105465</strain>
    </source>
</reference>
<accession>A0A4Y9Y7V8</accession>
<organism evidence="2 3">
    <name type="scientific">Dentipellis fragilis</name>
    <dbReference type="NCBI Taxonomy" id="205917"/>
    <lineage>
        <taxon>Eukaryota</taxon>
        <taxon>Fungi</taxon>
        <taxon>Dikarya</taxon>
        <taxon>Basidiomycota</taxon>
        <taxon>Agaricomycotina</taxon>
        <taxon>Agaricomycetes</taxon>
        <taxon>Russulales</taxon>
        <taxon>Hericiaceae</taxon>
        <taxon>Dentipellis</taxon>
    </lineage>
</organism>
<gene>
    <name evidence="2" type="ORF">EVG20_g8262</name>
</gene>
<comment type="caution">
    <text evidence="2">The sequence shown here is derived from an EMBL/GenBank/DDBJ whole genome shotgun (WGS) entry which is preliminary data.</text>
</comment>
<keyword evidence="3" id="KW-1185">Reference proteome</keyword>
<protein>
    <submittedName>
        <fullName evidence="2">Uncharacterized protein</fullName>
    </submittedName>
</protein>
<evidence type="ECO:0000313" key="3">
    <source>
        <dbReference type="Proteomes" id="UP000298327"/>
    </source>
</evidence>